<dbReference type="PANTHER" id="PTHR23028:SF134">
    <property type="entry name" value="PUTATIVE (AFU_ORTHOLOGUE AFUA_4G08520)-RELATED"/>
    <property type="match status" value="1"/>
</dbReference>
<feature type="transmembrane region" description="Helical" evidence="1">
    <location>
        <begin position="199"/>
        <end position="218"/>
    </location>
</feature>
<dbReference type="InterPro" id="IPR050879">
    <property type="entry name" value="Acyltransferase_3"/>
</dbReference>
<keyword evidence="1" id="KW-0812">Transmembrane</keyword>
<comment type="caution">
    <text evidence="3">The sequence shown here is derived from an EMBL/GenBank/DDBJ whole genome shotgun (WGS) entry which is preliminary data.</text>
</comment>
<dbReference type="STRING" id="158500.BES08_02665"/>
<accession>A0A031K6B7</accession>
<protein>
    <submittedName>
        <fullName evidence="3">Putative acyltransferase</fullName>
    </submittedName>
</protein>
<evidence type="ECO:0000256" key="1">
    <source>
        <dbReference type="SAM" id="Phobius"/>
    </source>
</evidence>
<organism evidence="3 4">
    <name type="scientific">Novosphingobium resinovorum</name>
    <dbReference type="NCBI Taxonomy" id="158500"/>
    <lineage>
        <taxon>Bacteria</taxon>
        <taxon>Pseudomonadati</taxon>
        <taxon>Pseudomonadota</taxon>
        <taxon>Alphaproteobacteria</taxon>
        <taxon>Sphingomonadales</taxon>
        <taxon>Sphingomonadaceae</taxon>
        <taxon>Novosphingobium</taxon>
    </lineage>
</organism>
<name>A0A031K6B7_9SPHN</name>
<feature type="transmembrane region" description="Helical" evidence="1">
    <location>
        <begin position="166"/>
        <end position="183"/>
    </location>
</feature>
<evidence type="ECO:0000313" key="4">
    <source>
        <dbReference type="Proteomes" id="UP000024329"/>
    </source>
</evidence>
<gene>
    <name evidence="3" type="ORF">BV97_00521</name>
</gene>
<keyword evidence="1" id="KW-1133">Transmembrane helix</keyword>
<feature type="transmembrane region" description="Helical" evidence="1">
    <location>
        <begin position="43"/>
        <end position="63"/>
    </location>
</feature>
<reference evidence="3 4" key="1">
    <citation type="submission" date="2014-03" db="EMBL/GenBank/DDBJ databases">
        <title>Whole genome sequence of Novosphingobium resinovorum KF1.</title>
        <authorList>
            <person name="Gan H.M."/>
            <person name="Gan H.Y."/>
            <person name="Chew T.H."/>
            <person name="Savka M.A."/>
        </authorList>
    </citation>
    <scope>NUCLEOTIDE SEQUENCE [LARGE SCALE GENOMIC DNA]</scope>
    <source>
        <strain evidence="3 4">KF1</strain>
    </source>
</reference>
<keyword evidence="1" id="KW-0472">Membrane</keyword>
<dbReference type="PANTHER" id="PTHR23028">
    <property type="entry name" value="ACETYLTRANSFERASE"/>
    <property type="match status" value="1"/>
</dbReference>
<evidence type="ECO:0000313" key="3">
    <source>
        <dbReference type="EMBL" id="EZP84759.1"/>
    </source>
</evidence>
<evidence type="ECO:0000259" key="2">
    <source>
        <dbReference type="Pfam" id="PF01757"/>
    </source>
</evidence>
<sequence>MTDRNLAPAPPWQGRYVTLDGMRGIAALAVALFHYNISQAPHGYVAVDFFFALSGFVLCRTYLPRWQAGLTTWGFMKQRVVRLYPLFLAGIVITTLSAISNHWTGKGDVYSYAKIAKSLPPNLLMLPSPFTNTLFPMNVPAWSLFFELVASLGLALVLFRLPRIGQLAVAIAAACFFVPAVLAREGGNLGPLWSQMGTTMLRTTMSFTAGVLIAGLPVKEVRHPGWLGVFCLIAILAMLVADPAFIPKGWYDVTCAVLVSPLLVWLGSRGEPSRVLMPVAWFLGEVSYAVYAVHWALMEPLRYFKDDLGWNEVLMGAVYLAACVGLGWLCVRFVDIPLRRRLNVMLHARARHVPPRAIPN</sequence>
<dbReference type="EMBL" id="JFYZ01000001">
    <property type="protein sequence ID" value="EZP84759.1"/>
    <property type="molecule type" value="Genomic_DNA"/>
</dbReference>
<dbReference type="AlphaFoldDB" id="A0A031K6B7"/>
<feature type="transmembrane region" description="Helical" evidence="1">
    <location>
        <begin position="275"/>
        <end position="293"/>
    </location>
</feature>
<dbReference type="eggNOG" id="COG1835">
    <property type="taxonomic scope" value="Bacteria"/>
</dbReference>
<feature type="transmembrane region" description="Helical" evidence="1">
    <location>
        <begin position="225"/>
        <end position="244"/>
    </location>
</feature>
<dbReference type="InterPro" id="IPR002656">
    <property type="entry name" value="Acyl_transf_3_dom"/>
</dbReference>
<feature type="transmembrane region" description="Helical" evidence="1">
    <location>
        <begin position="139"/>
        <end position="159"/>
    </location>
</feature>
<feature type="domain" description="Acyltransferase 3" evidence="2">
    <location>
        <begin position="18"/>
        <end position="331"/>
    </location>
</feature>
<dbReference type="Proteomes" id="UP000024329">
    <property type="component" value="Unassembled WGS sequence"/>
</dbReference>
<keyword evidence="3" id="KW-0808">Transferase</keyword>
<feature type="transmembrane region" description="Helical" evidence="1">
    <location>
        <begin position="83"/>
        <end position="103"/>
    </location>
</feature>
<proteinExistence type="predicted"/>
<dbReference type="Pfam" id="PF01757">
    <property type="entry name" value="Acyl_transf_3"/>
    <property type="match status" value="1"/>
</dbReference>
<feature type="transmembrane region" description="Helical" evidence="1">
    <location>
        <begin position="313"/>
        <end position="331"/>
    </location>
</feature>
<dbReference type="GO" id="GO:0016747">
    <property type="term" value="F:acyltransferase activity, transferring groups other than amino-acyl groups"/>
    <property type="evidence" value="ECO:0007669"/>
    <property type="project" value="InterPro"/>
</dbReference>
<feature type="transmembrane region" description="Helical" evidence="1">
    <location>
        <begin position="250"/>
        <end position="268"/>
    </location>
</feature>
<dbReference type="RefSeq" id="WP_036522768.1">
    <property type="nucleotide sequence ID" value="NZ_JFYZ01000001.1"/>
</dbReference>
<dbReference type="PATRIC" id="fig|158500.4.peg.538"/>
<keyword evidence="3" id="KW-0012">Acyltransferase</keyword>